<accession>A0A1V0S8Y5</accession>
<protein>
    <submittedName>
        <fullName evidence="1">Uncharacterized protein</fullName>
    </submittedName>
</protein>
<organism evidence="1">
    <name type="scientific">Catovirus CTV1</name>
    <dbReference type="NCBI Taxonomy" id="1977631"/>
    <lineage>
        <taxon>Viruses</taxon>
        <taxon>Varidnaviria</taxon>
        <taxon>Bamfordvirae</taxon>
        <taxon>Nucleocytoviricota</taxon>
        <taxon>Megaviricetes</taxon>
        <taxon>Imitervirales</taxon>
        <taxon>Mimiviridae</taxon>
        <taxon>Klosneuvirinae</taxon>
        <taxon>Catovirus</taxon>
    </lineage>
</organism>
<reference evidence="1" key="1">
    <citation type="journal article" date="2017" name="Science">
        <title>Giant viruses with an expanded complement of translation system components.</title>
        <authorList>
            <person name="Schulz F."/>
            <person name="Yutin N."/>
            <person name="Ivanova N.N."/>
            <person name="Ortega D.R."/>
            <person name="Lee T.K."/>
            <person name="Vierheilig J."/>
            <person name="Daims H."/>
            <person name="Horn M."/>
            <person name="Wagner M."/>
            <person name="Jensen G.J."/>
            <person name="Kyrpides N.C."/>
            <person name="Koonin E.V."/>
            <person name="Woyke T."/>
        </authorList>
    </citation>
    <scope>NUCLEOTIDE SEQUENCE</scope>
    <source>
        <strain evidence="1">CTV1</strain>
    </source>
</reference>
<dbReference type="EMBL" id="KY684083">
    <property type="protein sequence ID" value="ARF08169.1"/>
    <property type="molecule type" value="Genomic_DNA"/>
</dbReference>
<gene>
    <name evidence="1" type="ORF">Catovirus_1_219</name>
</gene>
<evidence type="ECO:0000313" key="1">
    <source>
        <dbReference type="EMBL" id="ARF08169.1"/>
    </source>
</evidence>
<proteinExistence type="predicted"/>
<name>A0A1V0S8Y5_9VIRU</name>
<sequence>MEKIEIIIILTTLNILELFGMNQLPSFLSNLSSKGYEHKDEMCPVLNNGRFIPGDLLFDLIQKDENIQKYCVCVHLLSEENDELLKKIYLPEFILYIVDPIYYGIYKSGKFSDEHFSYVLTNYENAEDFIDVMFDVLNFKCSKDSVKKLSFKNDNDFCKYVSSTRFDGFKYSIDFRGLMNNLEKVDSLLPENIISNIFDEYGHKIKNHLIPDISYENIVLAHHYLKIDPSTIDKFLFLFDSKKSMSGSNFEKSDVTWTIKNGIPMYGEHYVELKRYTDSNKIAIYINEDQCIKKLKLYEFFREYLTEKDADLVTTNLIDFLSIIPTKEFFDSYNKICKKINEIFPKLKQEKKIFVEYETRKIFKIK</sequence>